<keyword evidence="3" id="KW-1185">Reference proteome</keyword>
<feature type="signal peptide" evidence="1">
    <location>
        <begin position="1"/>
        <end position="28"/>
    </location>
</feature>
<organism evidence="2 3">
    <name type="scientific">Mycolicibacterium arenosum</name>
    <dbReference type="NCBI Taxonomy" id="2952157"/>
    <lineage>
        <taxon>Bacteria</taxon>
        <taxon>Bacillati</taxon>
        <taxon>Actinomycetota</taxon>
        <taxon>Actinomycetes</taxon>
        <taxon>Mycobacteriales</taxon>
        <taxon>Mycobacteriaceae</taxon>
        <taxon>Mycolicibacterium</taxon>
    </lineage>
</organism>
<protein>
    <recommendedName>
        <fullName evidence="4">Keratin associated protein</fullName>
    </recommendedName>
</protein>
<sequence>MNVTIRRIAATAAGVLAPLVVLAPVAQATTDSTCSTVVETTRQCQPQYRELFNAPSQIEQPIGFPGLGYGG</sequence>
<reference evidence="2 3" key="1">
    <citation type="submission" date="2022-06" db="EMBL/GenBank/DDBJ databases">
        <title>Mycolicibacterium sp. CAU 1645 isolated from seawater.</title>
        <authorList>
            <person name="Kim W."/>
        </authorList>
    </citation>
    <scope>NUCLEOTIDE SEQUENCE [LARGE SCALE GENOMIC DNA]</scope>
    <source>
        <strain evidence="2 3">CAU 1645</strain>
    </source>
</reference>
<comment type="caution">
    <text evidence="2">The sequence shown here is derived from an EMBL/GenBank/DDBJ whole genome shotgun (WGS) entry which is preliminary data.</text>
</comment>
<proteinExistence type="predicted"/>
<name>A0ABT1M830_9MYCO</name>
<evidence type="ECO:0000313" key="2">
    <source>
        <dbReference type="EMBL" id="MCP9275030.1"/>
    </source>
</evidence>
<dbReference type="RefSeq" id="WP_255062768.1">
    <property type="nucleotide sequence ID" value="NZ_JANDBD010000010.1"/>
</dbReference>
<dbReference type="EMBL" id="JANDBD010000010">
    <property type="protein sequence ID" value="MCP9275030.1"/>
    <property type="molecule type" value="Genomic_DNA"/>
</dbReference>
<evidence type="ECO:0008006" key="4">
    <source>
        <dbReference type="Google" id="ProtNLM"/>
    </source>
</evidence>
<gene>
    <name evidence="2" type="ORF">NM203_22840</name>
</gene>
<evidence type="ECO:0000313" key="3">
    <source>
        <dbReference type="Proteomes" id="UP001651690"/>
    </source>
</evidence>
<dbReference type="Proteomes" id="UP001651690">
    <property type="component" value="Unassembled WGS sequence"/>
</dbReference>
<feature type="chain" id="PRO_5045287518" description="Keratin associated protein" evidence="1">
    <location>
        <begin position="29"/>
        <end position="71"/>
    </location>
</feature>
<evidence type="ECO:0000256" key="1">
    <source>
        <dbReference type="SAM" id="SignalP"/>
    </source>
</evidence>
<keyword evidence="1" id="KW-0732">Signal</keyword>
<accession>A0ABT1M830</accession>